<evidence type="ECO:0000313" key="4">
    <source>
        <dbReference type="Proteomes" id="UP000507245"/>
    </source>
</evidence>
<evidence type="ECO:0008006" key="5">
    <source>
        <dbReference type="Google" id="ProtNLM"/>
    </source>
</evidence>
<dbReference type="OrthoDB" id="1939300at2759"/>
<protein>
    <recommendedName>
        <fullName evidence="5">DUF4283 domain-containing protein</fullName>
    </recommendedName>
</protein>
<proteinExistence type="predicted"/>
<dbReference type="Proteomes" id="UP000507245">
    <property type="component" value="Unassembled WGS sequence"/>
</dbReference>
<evidence type="ECO:0000313" key="2">
    <source>
        <dbReference type="EMBL" id="CAB4303978.1"/>
    </source>
</evidence>
<sequence>MGSRKPFVFTDAANVGTLEQGKSPPYEKLCSSYAETVGRSNCSNQGAMQLRDSLMSWSVDGLGYVPSVVGKPLYVDSLTKSKRRLSYARICVELDATDELIDTFNLRMVNPNGEVQVGEICVEY</sequence>
<dbReference type="AlphaFoldDB" id="A0A6J5UCU6"/>
<accession>A0A6J5UCU6</accession>
<reference evidence="4" key="1">
    <citation type="journal article" date="2020" name="Genome Biol.">
        <title>Gamete binning: chromosome-level and haplotype-resolved genome assembly enabled by high-throughput single-cell sequencing of gamete genomes.</title>
        <authorList>
            <person name="Campoy J.A."/>
            <person name="Sun H."/>
            <person name="Goel M."/>
            <person name="Jiao W.-B."/>
            <person name="Folz-Donahue K."/>
            <person name="Wang N."/>
            <person name="Rubio M."/>
            <person name="Liu C."/>
            <person name="Kukat C."/>
            <person name="Ruiz D."/>
            <person name="Huettel B."/>
            <person name="Schneeberger K."/>
        </authorList>
    </citation>
    <scope>NUCLEOTIDE SEQUENCE [LARGE SCALE GENOMIC DNA]</scope>
    <source>
        <strain evidence="4">cv. Rojo Pasion</strain>
    </source>
</reference>
<dbReference type="EMBL" id="CAEKDK010000003">
    <property type="protein sequence ID" value="CAB4273457.1"/>
    <property type="molecule type" value="Genomic_DNA"/>
</dbReference>
<dbReference type="Proteomes" id="UP000507222">
    <property type="component" value="Unassembled WGS sequence"/>
</dbReference>
<reference evidence="1 3" key="2">
    <citation type="submission" date="2020-05" db="EMBL/GenBank/DDBJ databases">
        <authorList>
            <person name="Campoy J."/>
            <person name="Schneeberger K."/>
            <person name="Spophaly S."/>
        </authorList>
    </citation>
    <scope>NUCLEOTIDE SEQUENCE [LARGE SCALE GENOMIC DNA]</scope>
    <source>
        <strain evidence="1">PruArmRojPasFocal</strain>
    </source>
</reference>
<evidence type="ECO:0000313" key="3">
    <source>
        <dbReference type="Proteomes" id="UP000507222"/>
    </source>
</evidence>
<dbReference type="EMBL" id="CAEKKB010000003">
    <property type="protein sequence ID" value="CAB4303978.1"/>
    <property type="molecule type" value="Genomic_DNA"/>
</dbReference>
<gene>
    <name evidence="1" type="ORF">CURHAP_LOCUS21175</name>
    <name evidence="2" type="ORF">ORAREDHAP_LOCUS21038</name>
</gene>
<evidence type="ECO:0000313" key="1">
    <source>
        <dbReference type="EMBL" id="CAB4273457.1"/>
    </source>
</evidence>
<dbReference type="PANTHER" id="PTHR31286:SF99">
    <property type="entry name" value="DUF4283 DOMAIN-CONTAINING PROTEIN"/>
    <property type="match status" value="1"/>
</dbReference>
<name>A0A6J5UCU6_PRUAR</name>
<dbReference type="InterPro" id="IPR040256">
    <property type="entry name" value="At4g02000-like"/>
</dbReference>
<organism evidence="1 3">
    <name type="scientific">Prunus armeniaca</name>
    <name type="common">Apricot</name>
    <name type="synonym">Armeniaca vulgaris</name>
    <dbReference type="NCBI Taxonomy" id="36596"/>
    <lineage>
        <taxon>Eukaryota</taxon>
        <taxon>Viridiplantae</taxon>
        <taxon>Streptophyta</taxon>
        <taxon>Embryophyta</taxon>
        <taxon>Tracheophyta</taxon>
        <taxon>Spermatophyta</taxon>
        <taxon>Magnoliopsida</taxon>
        <taxon>eudicotyledons</taxon>
        <taxon>Gunneridae</taxon>
        <taxon>Pentapetalae</taxon>
        <taxon>rosids</taxon>
        <taxon>fabids</taxon>
        <taxon>Rosales</taxon>
        <taxon>Rosaceae</taxon>
        <taxon>Amygdaloideae</taxon>
        <taxon>Amygdaleae</taxon>
        <taxon>Prunus</taxon>
    </lineage>
</organism>
<keyword evidence="4" id="KW-1185">Reference proteome</keyword>
<dbReference type="PANTHER" id="PTHR31286">
    <property type="entry name" value="GLYCINE-RICH CELL WALL STRUCTURAL PROTEIN 1.8-LIKE"/>
    <property type="match status" value="1"/>
</dbReference>